<dbReference type="SUPFAM" id="SSF51658">
    <property type="entry name" value="Xylose isomerase-like"/>
    <property type="match status" value="1"/>
</dbReference>
<accession>A0A0W1B1N8</accession>
<comment type="caution">
    <text evidence="2">The sequence shown here is derived from an EMBL/GenBank/DDBJ whole genome shotgun (WGS) entry which is preliminary data.</text>
</comment>
<keyword evidence="3" id="KW-1185">Reference proteome</keyword>
<dbReference type="AlphaFoldDB" id="A0A0W1B1N8"/>
<dbReference type="PANTHER" id="PTHR12110">
    <property type="entry name" value="HYDROXYPYRUVATE ISOMERASE"/>
    <property type="match status" value="1"/>
</dbReference>
<dbReference type="Proteomes" id="UP000054709">
    <property type="component" value="Unassembled WGS sequence"/>
</dbReference>
<feature type="domain" description="Xylose isomerase-like TIM barrel" evidence="1">
    <location>
        <begin position="21"/>
        <end position="145"/>
    </location>
</feature>
<sequence>MYGGTPGGQHQRFGNPADHSSIIEYNVRLAKIIANCGADILVLGPGGTRDQPSTLEELKVAAATINELANRTYALGVKFCVHPHLWTEWQDVNEIGILMNLTDPKVVHLAPDSAHLVGAGMEPASIIRTYKDRVAYVHLKDLTDKSAATSDS</sequence>
<dbReference type="InterPro" id="IPR013022">
    <property type="entry name" value="Xyl_isomerase-like_TIM-brl"/>
</dbReference>
<dbReference type="Gene3D" id="3.20.20.150">
    <property type="entry name" value="Divalent-metal-dependent TIM barrel enzymes"/>
    <property type="match status" value="1"/>
</dbReference>
<evidence type="ECO:0000313" key="2">
    <source>
        <dbReference type="EMBL" id="KTD87467.1"/>
    </source>
</evidence>
<evidence type="ECO:0000259" key="1">
    <source>
        <dbReference type="Pfam" id="PF01261"/>
    </source>
</evidence>
<dbReference type="PANTHER" id="PTHR12110:SF41">
    <property type="entry name" value="INOSOSE DEHYDRATASE"/>
    <property type="match status" value="1"/>
</dbReference>
<gene>
    <name evidence="2" type="ORF">UQ64_11685</name>
</gene>
<organism evidence="2 3">
    <name type="scientific">Paenibacillus etheri</name>
    <dbReference type="NCBI Taxonomy" id="1306852"/>
    <lineage>
        <taxon>Bacteria</taxon>
        <taxon>Bacillati</taxon>
        <taxon>Bacillota</taxon>
        <taxon>Bacilli</taxon>
        <taxon>Bacillales</taxon>
        <taxon>Paenibacillaceae</taxon>
        <taxon>Paenibacillus</taxon>
    </lineage>
</organism>
<dbReference type="OrthoDB" id="9779184at2"/>
<dbReference type="RefSeq" id="WP_060622985.1">
    <property type="nucleotide sequence ID" value="NZ_LCZJ02000018.1"/>
</dbReference>
<dbReference type="EMBL" id="LCZJ02000018">
    <property type="protein sequence ID" value="KTD87467.1"/>
    <property type="molecule type" value="Genomic_DNA"/>
</dbReference>
<dbReference type="InterPro" id="IPR036237">
    <property type="entry name" value="Xyl_isomerase-like_sf"/>
</dbReference>
<dbReference type="Pfam" id="PF01261">
    <property type="entry name" value="AP_endonuc_2"/>
    <property type="match status" value="1"/>
</dbReference>
<reference evidence="2 3" key="1">
    <citation type="journal article" date="2015" name="Int. Biodeterior. Biodegradation">
        <title>Physiological and genetic screening methods for the isolation of methyl tert-butyl ether-degrading bacteria for bioremediation purposes.</title>
        <authorList>
            <person name="Guisado I.M."/>
            <person name="Purswani J."/>
            <person name="Gonzalez Lopez J."/>
            <person name="Pozo C."/>
        </authorList>
    </citation>
    <scope>NUCLEOTIDE SEQUENCE [LARGE SCALE GENOMIC DNA]</scope>
    <source>
        <strain evidence="2 3">SH7</strain>
    </source>
</reference>
<dbReference type="InterPro" id="IPR050312">
    <property type="entry name" value="IolE/XylAMocC-like"/>
</dbReference>
<name>A0A0W1B1N8_9BACL</name>
<evidence type="ECO:0000313" key="3">
    <source>
        <dbReference type="Proteomes" id="UP000054709"/>
    </source>
</evidence>
<proteinExistence type="predicted"/>
<protein>
    <recommendedName>
        <fullName evidence="1">Xylose isomerase-like TIM barrel domain-containing protein</fullName>
    </recommendedName>
</protein>